<evidence type="ECO:0000259" key="2">
    <source>
        <dbReference type="Pfam" id="PF01370"/>
    </source>
</evidence>
<dbReference type="AlphaFoldDB" id="A0A9E8NE53"/>
<dbReference type="PANTHER" id="PTHR14097:SF8">
    <property type="entry name" value="NAD(P)-BINDING DOMAIN-CONTAINING PROTEIN"/>
    <property type="match status" value="1"/>
</dbReference>
<dbReference type="Proteomes" id="UP001164653">
    <property type="component" value="Chromosome"/>
</dbReference>
<dbReference type="EMBL" id="CP112998">
    <property type="protein sequence ID" value="WAC14318.1"/>
    <property type="molecule type" value="Genomic_DNA"/>
</dbReference>
<feature type="domain" description="NAD-dependent epimerase/dehydratase" evidence="2">
    <location>
        <begin position="10"/>
        <end position="120"/>
    </location>
</feature>
<dbReference type="GO" id="GO:0016020">
    <property type="term" value="C:membrane"/>
    <property type="evidence" value="ECO:0007669"/>
    <property type="project" value="UniProtKB-SubCell"/>
</dbReference>
<dbReference type="Gene3D" id="3.40.50.720">
    <property type="entry name" value="NAD(P)-binding Rossmann-like Domain"/>
    <property type="match status" value="1"/>
</dbReference>
<dbReference type="InterPro" id="IPR001509">
    <property type="entry name" value="Epimerase_deHydtase"/>
</dbReference>
<dbReference type="Pfam" id="PF01370">
    <property type="entry name" value="Epimerase"/>
    <property type="match status" value="1"/>
</dbReference>
<organism evidence="3 4">
    <name type="scientific">Dyadobacter pollutisoli</name>
    <dbReference type="NCBI Taxonomy" id="2910158"/>
    <lineage>
        <taxon>Bacteria</taxon>
        <taxon>Pseudomonadati</taxon>
        <taxon>Bacteroidota</taxon>
        <taxon>Cytophagia</taxon>
        <taxon>Cytophagales</taxon>
        <taxon>Spirosomataceae</taxon>
        <taxon>Dyadobacter</taxon>
    </lineage>
</organism>
<evidence type="ECO:0000313" key="3">
    <source>
        <dbReference type="EMBL" id="WAC14318.1"/>
    </source>
</evidence>
<dbReference type="InterPro" id="IPR036291">
    <property type="entry name" value="NAD(P)-bd_dom_sf"/>
</dbReference>
<dbReference type="PANTHER" id="PTHR14097">
    <property type="entry name" value="OXIDOREDUCTASE HTATIP2"/>
    <property type="match status" value="1"/>
</dbReference>
<proteinExistence type="predicted"/>
<accession>A0A9E8NE53</accession>
<dbReference type="RefSeq" id="WP_244819685.1">
    <property type="nucleotide sequence ID" value="NZ_CP112998.1"/>
</dbReference>
<evidence type="ECO:0000256" key="1">
    <source>
        <dbReference type="ARBA" id="ARBA00004370"/>
    </source>
</evidence>
<dbReference type="KEGG" id="dpf:ON006_10240"/>
<evidence type="ECO:0000313" key="4">
    <source>
        <dbReference type="Proteomes" id="UP001164653"/>
    </source>
</evidence>
<sequence length="227" mass="25276">MALSGKIKAIVTGVTGMVGEGVLHECLQHPEVESVLIINRKPSGVTHPKLKEIVHADFFDISPIESQLSGYNACYFCLGVSSVGMKEPEYTKMTYTLTMHVAEVLSRQNPDMTFCYVSGASTDSTEKGKSMWARVKGKTENDLMKLPFSQVFAFRPGYLHPTPGLKNVLTLYKYIGWLYPVLKKLFPNSGTLLSELGQAMIHVTRFGYDKRILEVSDIETVAGRQYV</sequence>
<dbReference type="SUPFAM" id="SSF51735">
    <property type="entry name" value="NAD(P)-binding Rossmann-fold domains"/>
    <property type="match status" value="1"/>
</dbReference>
<reference evidence="3" key="1">
    <citation type="submission" date="2022-11" db="EMBL/GenBank/DDBJ databases">
        <title>Dyadobacter pollutisoli sp. nov., isolated from plastic dumped soil.</title>
        <authorList>
            <person name="Kim J.M."/>
            <person name="Kim K.R."/>
            <person name="Lee J.K."/>
            <person name="Hao L."/>
            <person name="Jeon C.O."/>
        </authorList>
    </citation>
    <scope>NUCLEOTIDE SEQUENCE</scope>
    <source>
        <strain evidence="3">U1</strain>
    </source>
</reference>
<comment type="subcellular location">
    <subcellularLocation>
        <location evidence="1">Membrane</location>
    </subcellularLocation>
</comment>
<gene>
    <name evidence="3" type="ORF">ON006_10240</name>
</gene>
<keyword evidence="4" id="KW-1185">Reference proteome</keyword>
<protein>
    <submittedName>
        <fullName evidence="3">NAD-dependent epimerase/dehydratase family protein</fullName>
    </submittedName>
</protein>
<name>A0A9E8NE53_9BACT</name>